<protein>
    <recommendedName>
        <fullName evidence="5">Tyr recombinase domain-containing protein</fullName>
    </recommendedName>
</protein>
<dbReference type="GO" id="GO:0015074">
    <property type="term" value="P:DNA integration"/>
    <property type="evidence" value="ECO:0007669"/>
    <property type="project" value="UniProtKB-KW"/>
</dbReference>
<dbReference type="CDD" id="cd00796">
    <property type="entry name" value="INT_Rci_Hp1_C"/>
    <property type="match status" value="1"/>
</dbReference>
<dbReference type="Proteomes" id="UP000427769">
    <property type="component" value="Chromosome"/>
</dbReference>
<evidence type="ECO:0000256" key="1">
    <source>
        <dbReference type="ARBA" id="ARBA00008857"/>
    </source>
</evidence>
<dbReference type="EMBL" id="AP021875">
    <property type="protein sequence ID" value="BBO73352.1"/>
    <property type="molecule type" value="Genomic_DNA"/>
</dbReference>
<dbReference type="RefSeq" id="WP_155302467.1">
    <property type="nucleotide sequence ID" value="NZ_AP021875.1"/>
</dbReference>
<dbReference type="GO" id="GO:0006310">
    <property type="term" value="P:DNA recombination"/>
    <property type="evidence" value="ECO:0007669"/>
    <property type="project" value="UniProtKB-KW"/>
</dbReference>
<evidence type="ECO:0000256" key="4">
    <source>
        <dbReference type="ARBA" id="ARBA00023172"/>
    </source>
</evidence>
<comment type="similarity">
    <text evidence="1">Belongs to the 'phage' integrase family.</text>
</comment>
<dbReference type="InterPro" id="IPR002104">
    <property type="entry name" value="Integrase_catalytic"/>
</dbReference>
<evidence type="ECO:0000313" key="7">
    <source>
        <dbReference type="Proteomes" id="UP000427769"/>
    </source>
</evidence>
<dbReference type="InterPro" id="IPR013762">
    <property type="entry name" value="Integrase-like_cat_sf"/>
</dbReference>
<dbReference type="InterPro" id="IPR050808">
    <property type="entry name" value="Phage_Integrase"/>
</dbReference>
<dbReference type="PANTHER" id="PTHR30629:SF2">
    <property type="entry name" value="PROPHAGE INTEGRASE INTS-RELATED"/>
    <property type="match status" value="1"/>
</dbReference>
<dbReference type="PROSITE" id="PS51898">
    <property type="entry name" value="TYR_RECOMBINASE"/>
    <property type="match status" value="1"/>
</dbReference>
<dbReference type="GO" id="GO:0003677">
    <property type="term" value="F:DNA binding"/>
    <property type="evidence" value="ECO:0007669"/>
    <property type="project" value="UniProtKB-KW"/>
</dbReference>
<name>A0A5K7YU94_9BACT</name>
<dbReference type="AlphaFoldDB" id="A0A5K7YU94"/>
<dbReference type="Pfam" id="PF14659">
    <property type="entry name" value="Phage_int_SAM_3"/>
    <property type="match status" value="1"/>
</dbReference>
<evidence type="ECO:0000256" key="2">
    <source>
        <dbReference type="ARBA" id="ARBA00022908"/>
    </source>
</evidence>
<dbReference type="OrthoDB" id="9789256at2"/>
<evidence type="ECO:0000313" key="6">
    <source>
        <dbReference type="EMBL" id="BBO73352.1"/>
    </source>
</evidence>
<accession>A0A5K7YU94</accession>
<organism evidence="6 7">
    <name type="scientific">Desulfosarcina widdelii</name>
    <dbReference type="NCBI Taxonomy" id="947919"/>
    <lineage>
        <taxon>Bacteria</taxon>
        <taxon>Pseudomonadati</taxon>
        <taxon>Thermodesulfobacteriota</taxon>
        <taxon>Desulfobacteria</taxon>
        <taxon>Desulfobacterales</taxon>
        <taxon>Desulfosarcinaceae</taxon>
        <taxon>Desulfosarcina</taxon>
    </lineage>
</organism>
<keyword evidence="3" id="KW-0238">DNA-binding</keyword>
<keyword evidence="2" id="KW-0229">DNA integration</keyword>
<keyword evidence="7" id="KW-1185">Reference proteome</keyword>
<dbReference type="Gene3D" id="1.10.443.10">
    <property type="entry name" value="Intergrase catalytic core"/>
    <property type="match status" value="1"/>
</dbReference>
<feature type="domain" description="Tyr recombinase" evidence="5">
    <location>
        <begin position="211"/>
        <end position="387"/>
    </location>
</feature>
<dbReference type="SUPFAM" id="SSF56349">
    <property type="entry name" value="DNA breaking-rejoining enzymes"/>
    <property type="match status" value="1"/>
</dbReference>
<dbReference type="InterPro" id="IPR011010">
    <property type="entry name" value="DNA_brk_join_enz"/>
</dbReference>
<dbReference type="InterPro" id="IPR010998">
    <property type="entry name" value="Integrase_recombinase_N"/>
</dbReference>
<dbReference type="Gene3D" id="1.10.150.130">
    <property type="match status" value="1"/>
</dbReference>
<evidence type="ECO:0000256" key="3">
    <source>
        <dbReference type="ARBA" id="ARBA00023125"/>
    </source>
</evidence>
<dbReference type="KEGG" id="dwd:DSCW_07690"/>
<dbReference type="Pfam" id="PF00589">
    <property type="entry name" value="Phage_integrase"/>
    <property type="match status" value="1"/>
</dbReference>
<dbReference type="PANTHER" id="PTHR30629">
    <property type="entry name" value="PROPHAGE INTEGRASE"/>
    <property type="match status" value="1"/>
</dbReference>
<evidence type="ECO:0000259" key="5">
    <source>
        <dbReference type="PROSITE" id="PS51898"/>
    </source>
</evidence>
<sequence length="412" mass="47495">MAKWITLKNADGKGGVRYREHPKRKHGAVPDRYYVLTYWWKGKTVSEAVGWASEKWTPTACFDLLAEIKHNQASGDGPCTLSELRESWERERRQTEEKAKSESLTLDDYWPTYFDHAKRTKKTSSYDKEESHFNVWLSPALGKIPLRKIEIYHWDLLVKNLSSAKKSKRTIEYVTGTMRRIMKHAYHRGLVKNPPPTGKRIGATGPGGSNRRLRVISRDEAEAILAEIRKLDLYGWRITRFAFLTGARVSECFNLKWRDIDRGRNILTFPETKNRDHRKIPLTPAIVELLNETPEGDLDQSVFTKSDGTPHREAPYSFRTAVDKLKLNNGRAQRDRMSFHSIRHTVATELAKTLNPRDLMDIMGWRTVQMAMRYVHGDENAKTSALMGLQNTMKRTDNNGAKVIELRKGAEQ</sequence>
<reference evidence="6 7" key="1">
    <citation type="submission" date="2019-11" db="EMBL/GenBank/DDBJ databases">
        <title>Comparative genomics of hydrocarbon-degrading Desulfosarcina strains.</title>
        <authorList>
            <person name="Watanabe M."/>
            <person name="Kojima H."/>
            <person name="Fukui M."/>
        </authorList>
    </citation>
    <scope>NUCLEOTIDE SEQUENCE [LARGE SCALE GENOMIC DNA]</scope>
    <source>
        <strain evidence="6 7">PP31</strain>
    </source>
</reference>
<keyword evidence="4" id="KW-0233">DNA recombination</keyword>
<dbReference type="InterPro" id="IPR004107">
    <property type="entry name" value="Integrase_SAM-like_N"/>
</dbReference>
<proteinExistence type="inferred from homology"/>
<gene>
    <name evidence="6" type="ORF">DSCW_07690</name>
</gene>